<organism evidence="3 4">
    <name type="scientific">Cymbomonas tetramitiformis</name>
    <dbReference type="NCBI Taxonomy" id="36881"/>
    <lineage>
        <taxon>Eukaryota</taxon>
        <taxon>Viridiplantae</taxon>
        <taxon>Chlorophyta</taxon>
        <taxon>Pyramimonadophyceae</taxon>
        <taxon>Pyramimonadales</taxon>
        <taxon>Pyramimonadaceae</taxon>
        <taxon>Cymbomonas</taxon>
    </lineage>
</organism>
<dbReference type="Proteomes" id="UP001190700">
    <property type="component" value="Unassembled WGS sequence"/>
</dbReference>
<protein>
    <submittedName>
        <fullName evidence="3">Uncharacterized protein</fullName>
    </submittedName>
</protein>
<accession>A0AAE0KV32</accession>
<reference evidence="3 4" key="1">
    <citation type="journal article" date="2015" name="Genome Biol. Evol.">
        <title>Comparative Genomics of a Bacterivorous Green Alga Reveals Evolutionary Causalities and Consequences of Phago-Mixotrophic Mode of Nutrition.</title>
        <authorList>
            <person name="Burns J.A."/>
            <person name="Paasch A."/>
            <person name="Narechania A."/>
            <person name="Kim E."/>
        </authorList>
    </citation>
    <scope>NUCLEOTIDE SEQUENCE [LARGE SCALE GENOMIC DNA]</scope>
    <source>
        <strain evidence="3 4">PLY_AMNH</strain>
    </source>
</reference>
<feature type="region of interest" description="Disordered" evidence="2">
    <location>
        <begin position="102"/>
        <end position="137"/>
    </location>
</feature>
<dbReference type="AlphaFoldDB" id="A0AAE0KV32"/>
<feature type="coiled-coil region" evidence="1">
    <location>
        <begin position="58"/>
        <end position="85"/>
    </location>
</feature>
<evidence type="ECO:0000256" key="1">
    <source>
        <dbReference type="SAM" id="Coils"/>
    </source>
</evidence>
<comment type="caution">
    <text evidence="3">The sequence shown here is derived from an EMBL/GenBank/DDBJ whole genome shotgun (WGS) entry which is preliminary data.</text>
</comment>
<proteinExistence type="predicted"/>
<keyword evidence="1" id="KW-0175">Coiled coil</keyword>
<keyword evidence="4" id="KW-1185">Reference proteome</keyword>
<sequence length="137" mass="15063">MAEPRSFLSVFFSSKRLSSTVSTFVAAGLAVRLMLDNWEFKAEKEAFEKKEAAFVAVEDSLKRELKQITEQRDSLRNAIEGAISRSRLSIVGVGELRAALETRSDGSRVTESSGAALETSCHQPPESIPGKPKKMMI</sequence>
<evidence type="ECO:0000313" key="4">
    <source>
        <dbReference type="Proteomes" id="UP001190700"/>
    </source>
</evidence>
<name>A0AAE0KV32_9CHLO</name>
<evidence type="ECO:0000313" key="3">
    <source>
        <dbReference type="EMBL" id="KAK3261843.1"/>
    </source>
</evidence>
<gene>
    <name evidence="3" type="ORF">CYMTET_29266</name>
</gene>
<dbReference type="EMBL" id="LGRX02016614">
    <property type="protein sequence ID" value="KAK3261843.1"/>
    <property type="molecule type" value="Genomic_DNA"/>
</dbReference>
<evidence type="ECO:0000256" key="2">
    <source>
        <dbReference type="SAM" id="MobiDB-lite"/>
    </source>
</evidence>